<evidence type="ECO:0000313" key="1">
    <source>
        <dbReference type="EMBL" id="VVE30739.1"/>
    </source>
</evidence>
<protein>
    <submittedName>
        <fullName evidence="1">Uncharacterized protein</fullName>
    </submittedName>
</protein>
<reference evidence="1 2" key="1">
    <citation type="submission" date="2019-08" db="EMBL/GenBank/DDBJ databases">
        <authorList>
            <person name="Peeters C."/>
        </authorList>
    </citation>
    <scope>NUCLEOTIDE SEQUENCE [LARGE SCALE GENOMIC DNA]</scope>
    <source>
        <strain evidence="1 2">LMG 31116</strain>
    </source>
</reference>
<dbReference type="AlphaFoldDB" id="A0A5E4X374"/>
<sequence>MPSRTGRKALDPRGFIVVAPGGMAYFPPVPIDEVRRAVERLSRPKETEWAIVPFTFWLREYWPYGSFVKAYNADRIMRRHRGNSEWRGLPGHPSREGCE</sequence>
<name>A0A5E4X374_9BURK</name>
<evidence type="ECO:0000313" key="2">
    <source>
        <dbReference type="Proteomes" id="UP000368474"/>
    </source>
</evidence>
<accession>A0A5E4X374</accession>
<dbReference type="EMBL" id="CABPSD010000011">
    <property type="protein sequence ID" value="VVE30739.1"/>
    <property type="molecule type" value="Genomic_DNA"/>
</dbReference>
<proteinExistence type="predicted"/>
<keyword evidence="2" id="KW-1185">Reference proteome</keyword>
<dbReference type="RefSeq" id="WP_217424758.1">
    <property type="nucleotide sequence ID" value="NZ_CABPSD010000011.1"/>
</dbReference>
<gene>
    <name evidence="1" type="ORF">PMO31116_03596</name>
</gene>
<organism evidence="1 2">
    <name type="scientific">Pandoraea morbifera</name>
    <dbReference type="NCBI Taxonomy" id="2508300"/>
    <lineage>
        <taxon>Bacteria</taxon>
        <taxon>Pseudomonadati</taxon>
        <taxon>Pseudomonadota</taxon>
        <taxon>Betaproteobacteria</taxon>
        <taxon>Burkholderiales</taxon>
        <taxon>Burkholderiaceae</taxon>
        <taxon>Pandoraea</taxon>
    </lineage>
</organism>
<dbReference type="Proteomes" id="UP000368474">
    <property type="component" value="Unassembled WGS sequence"/>
</dbReference>